<dbReference type="Pfam" id="PF00271">
    <property type="entry name" value="Helicase_C"/>
    <property type="match status" value="1"/>
</dbReference>
<dbReference type="SMART" id="SM00490">
    <property type="entry name" value="HELICc"/>
    <property type="match status" value="1"/>
</dbReference>
<proteinExistence type="predicted"/>
<sequence>MQQQIALGKQPHIIVGTPGRLMDHLTNTKGFSLSMLKYLVKKLQRACLRNPVKIEAAQKYSTVDTLKQHYRFVAAKNKMSGCTSMVFTRTCDQTRLLSLLLRDRNVKAVFISGQMTQANRLESLNKFKSGQYNVLVCTDVAGRGLDIPSVDMVIKYDIPTNPKIGLYIFHTLKKHAFCYSTK</sequence>
<evidence type="ECO:0000256" key="3">
    <source>
        <dbReference type="ARBA" id="ARBA00022806"/>
    </source>
</evidence>
<accession>A0ABM2Z145</accession>
<dbReference type="Gene3D" id="3.40.50.300">
    <property type="entry name" value="P-loop containing nucleotide triphosphate hydrolases"/>
    <property type="match status" value="2"/>
</dbReference>
<dbReference type="PANTHER" id="PTHR47959">
    <property type="entry name" value="ATP-DEPENDENT RNA HELICASE RHLE-RELATED"/>
    <property type="match status" value="1"/>
</dbReference>
<evidence type="ECO:0000256" key="1">
    <source>
        <dbReference type="ARBA" id="ARBA00022741"/>
    </source>
</evidence>
<protein>
    <submittedName>
        <fullName evidence="7">DEAD-box ATP-dependent RNA helicase 10 isoform X3</fullName>
    </submittedName>
</protein>
<keyword evidence="1" id="KW-0547">Nucleotide-binding</keyword>
<evidence type="ECO:0000256" key="4">
    <source>
        <dbReference type="ARBA" id="ARBA00022840"/>
    </source>
</evidence>
<gene>
    <name evidence="7" type="primary">LOC107923226</name>
</gene>
<reference evidence="6" key="1">
    <citation type="journal article" date="2020" name="Nat. Genet.">
        <title>Genomic diversifications of five Gossypium allopolyploid species and their impact on cotton improvement.</title>
        <authorList>
            <person name="Chen Z.J."/>
            <person name="Sreedasyam A."/>
            <person name="Ando A."/>
            <person name="Song Q."/>
            <person name="De Santiago L.M."/>
            <person name="Hulse-Kemp A.M."/>
            <person name="Ding M."/>
            <person name="Ye W."/>
            <person name="Kirkbride R.C."/>
            <person name="Jenkins J."/>
            <person name="Plott C."/>
            <person name="Lovell J."/>
            <person name="Lin Y.M."/>
            <person name="Vaughn R."/>
            <person name="Liu B."/>
            <person name="Simpson S."/>
            <person name="Scheffler B.E."/>
            <person name="Wen L."/>
            <person name="Saski C.A."/>
            <person name="Grover C.E."/>
            <person name="Hu G."/>
            <person name="Conover J.L."/>
            <person name="Carlson J.W."/>
            <person name="Shu S."/>
            <person name="Boston L.B."/>
            <person name="Williams M."/>
            <person name="Peterson D.G."/>
            <person name="McGee K."/>
            <person name="Jones D.C."/>
            <person name="Wendel J.F."/>
            <person name="Stelly D.M."/>
            <person name="Grimwood J."/>
            <person name="Schmutz J."/>
        </authorList>
    </citation>
    <scope>NUCLEOTIDE SEQUENCE [LARGE SCALE GENOMIC DNA]</scope>
    <source>
        <strain evidence="6">cv. TM-1</strain>
    </source>
</reference>
<dbReference type="InterPro" id="IPR050079">
    <property type="entry name" value="DEAD_box_RNA_helicase"/>
</dbReference>
<dbReference type="PROSITE" id="PS51194">
    <property type="entry name" value="HELICASE_CTER"/>
    <property type="match status" value="1"/>
</dbReference>
<dbReference type="SUPFAM" id="SSF52540">
    <property type="entry name" value="P-loop containing nucleoside triphosphate hydrolases"/>
    <property type="match status" value="1"/>
</dbReference>
<dbReference type="Proteomes" id="UP000818029">
    <property type="component" value="Chromosome A11"/>
</dbReference>
<feature type="domain" description="Helicase C-terminal" evidence="5">
    <location>
        <begin position="65"/>
        <end position="182"/>
    </location>
</feature>
<dbReference type="GeneID" id="107923226"/>
<keyword evidence="3 7" id="KW-0347">Helicase</keyword>
<name>A0ABM2Z145_GOSHI</name>
<keyword evidence="6" id="KW-1185">Reference proteome</keyword>
<evidence type="ECO:0000313" key="6">
    <source>
        <dbReference type="Proteomes" id="UP000818029"/>
    </source>
</evidence>
<dbReference type="RefSeq" id="XP_040936464.1">
    <property type="nucleotide sequence ID" value="XM_041080530.1"/>
</dbReference>
<dbReference type="GO" id="GO:0004386">
    <property type="term" value="F:helicase activity"/>
    <property type="evidence" value="ECO:0007669"/>
    <property type="project" value="UniProtKB-KW"/>
</dbReference>
<organism evidence="6 7">
    <name type="scientific">Gossypium hirsutum</name>
    <name type="common">Upland cotton</name>
    <name type="synonym">Gossypium mexicanum</name>
    <dbReference type="NCBI Taxonomy" id="3635"/>
    <lineage>
        <taxon>Eukaryota</taxon>
        <taxon>Viridiplantae</taxon>
        <taxon>Streptophyta</taxon>
        <taxon>Embryophyta</taxon>
        <taxon>Tracheophyta</taxon>
        <taxon>Spermatophyta</taxon>
        <taxon>Magnoliopsida</taxon>
        <taxon>eudicotyledons</taxon>
        <taxon>Gunneridae</taxon>
        <taxon>Pentapetalae</taxon>
        <taxon>rosids</taxon>
        <taxon>malvids</taxon>
        <taxon>Malvales</taxon>
        <taxon>Malvaceae</taxon>
        <taxon>Malvoideae</taxon>
        <taxon>Gossypium</taxon>
    </lineage>
</organism>
<dbReference type="InterPro" id="IPR001650">
    <property type="entry name" value="Helicase_C-like"/>
</dbReference>
<keyword evidence="4" id="KW-0067">ATP-binding</keyword>
<evidence type="ECO:0000313" key="7">
    <source>
        <dbReference type="RefSeq" id="XP_040936464.1"/>
    </source>
</evidence>
<dbReference type="InterPro" id="IPR027417">
    <property type="entry name" value="P-loop_NTPase"/>
</dbReference>
<reference evidence="7" key="2">
    <citation type="submission" date="2025-08" db="UniProtKB">
        <authorList>
            <consortium name="RefSeq"/>
        </authorList>
    </citation>
    <scope>IDENTIFICATION</scope>
</reference>
<keyword evidence="2" id="KW-0378">Hydrolase</keyword>
<dbReference type="CDD" id="cd18787">
    <property type="entry name" value="SF2_C_DEAD"/>
    <property type="match status" value="1"/>
</dbReference>
<evidence type="ECO:0000256" key="2">
    <source>
        <dbReference type="ARBA" id="ARBA00022801"/>
    </source>
</evidence>
<dbReference type="PANTHER" id="PTHR47959:SF24">
    <property type="entry name" value="ATP-DEPENDENT RNA HELICASE"/>
    <property type="match status" value="1"/>
</dbReference>
<evidence type="ECO:0000259" key="5">
    <source>
        <dbReference type="PROSITE" id="PS51194"/>
    </source>
</evidence>